<gene>
    <name evidence="1" type="ORF">EZS28_046480</name>
</gene>
<feature type="non-terminal residue" evidence="1">
    <location>
        <position position="1"/>
    </location>
</feature>
<dbReference type="EMBL" id="SNRW01030527">
    <property type="protein sequence ID" value="KAA6357993.1"/>
    <property type="molecule type" value="Genomic_DNA"/>
</dbReference>
<evidence type="ECO:0000313" key="1">
    <source>
        <dbReference type="EMBL" id="KAA6357993.1"/>
    </source>
</evidence>
<proteinExistence type="predicted"/>
<sequence>RVPVPYAQDVVELENLGEVSTDEKNEQGAQ</sequence>
<dbReference type="Proteomes" id="UP000324800">
    <property type="component" value="Unassembled WGS sequence"/>
</dbReference>
<accession>A0A5J4TJN1</accession>
<reference evidence="1 2" key="1">
    <citation type="submission" date="2019-03" db="EMBL/GenBank/DDBJ databases">
        <title>Single cell metagenomics reveals metabolic interactions within the superorganism composed of flagellate Streblomastix strix and complex community of Bacteroidetes bacteria on its surface.</title>
        <authorList>
            <person name="Treitli S.C."/>
            <person name="Kolisko M."/>
            <person name="Husnik F."/>
            <person name="Keeling P."/>
            <person name="Hampl V."/>
        </authorList>
    </citation>
    <scope>NUCLEOTIDE SEQUENCE [LARGE SCALE GENOMIC DNA]</scope>
    <source>
        <strain evidence="1">ST1C</strain>
    </source>
</reference>
<protein>
    <submittedName>
        <fullName evidence="1">Uncharacterized protein</fullName>
    </submittedName>
</protein>
<evidence type="ECO:0000313" key="2">
    <source>
        <dbReference type="Proteomes" id="UP000324800"/>
    </source>
</evidence>
<dbReference type="AlphaFoldDB" id="A0A5J4TJN1"/>
<comment type="caution">
    <text evidence="1">The sequence shown here is derived from an EMBL/GenBank/DDBJ whole genome shotgun (WGS) entry which is preliminary data.</text>
</comment>
<name>A0A5J4TJN1_9EUKA</name>
<organism evidence="1 2">
    <name type="scientific">Streblomastix strix</name>
    <dbReference type="NCBI Taxonomy" id="222440"/>
    <lineage>
        <taxon>Eukaryota</taxon>
        <taxon>Metamonada</taxon>
        <taxon>Preaxostyla</taxon>
        <taxon>Oxymonadida</taxon>
        <taxon>Streblomastigidae</taxon>
        <taxon>Streblomastix</taxon>
    </lineage>
</organism>